<comment type="caution">
    <text evidence="3">The sequence shown here is derived from an EMBL/GenBank/DDBJ whole genome shotgun (WGS) entry which is preliminary data.</text>
</comment>
<organism evidence="3 4">
    <name type="scientific">Ignatzschineria cameli</name>
    <dbReference type="NCBI Taxonomy" id="2182793"/>
    <lineage>
        <taxon>Bacteria</taxon>
        <taxon>Pseudomonadati</taxon>
        <taxon>Pseudomonadota</taxon>
        <taxon>Gammaproteobacteria</taxon>
        <taxon>Cardiobacteriales</taxon>
        <taxon>Ignatzschineriaceae</taxon>
        <taxon>Ignatzschineria</taxon>
    </lineage>
</organism>
<dbReference type="AlphaFoldDB" id="A0A2U2AL48"/>
<dbReference type="NCBIfam" id="TIGR00200">
    <property type="entry name" value="cinA_nterm"/>
    <property type="match status" value="1"/>
</dbReference>
<dbReference type="SUPFAM" id="SSF53218">
    <property type="entry name" value="Molybdenum cofactor biosynthesis proteins"/>
    <property type="match status" value="1"/>
</dbReference>
<dbReference type="InterPro" id="IPR041424">
    <property type="entry name" value="CinA_KH"/>
</dbReference>
<dbReference type="PANTHER" id="PTHR13939">
    <property type="entry name" value="NICOTINAMIDE-NUCLEOTIDE AMIDOHYDROLASE PNCC"/>
    <property type="match status" value="1"/>
</dbReference>
<dbReference type="InterPro" id="IPR036653">
    <property type="entry name" value="CinA-like_C"/>
</dbReference>
<evidence type="ECO:0000313" key="3">
    <source>
        <dbReference type="EMBL" id="PWD83841.1"/>
    </source>
</evidence>
<protein>
    <recommendedName>
        <fullName evidence="1">CinA-like protein</fullName>
    </recommendedName>
</protein>
<evidence type="ECO:0000256" key="1">
    <source>
        <dbReference type="HAMAP-Rule" id="MF_00226"/>
    </source>
</evidence>
<name>A0A2U2AL48_9GAMM</name>
<dbReference type="HAMAP" id="MF_00226_B">
    <property type="entry name" value="CinA_B"/>
    <property type="match status" value="1"/>
</dbReference>
<gene>
    <name evidence="3" type="ORF">DC077_09130</name>
</gene>
<dbReference type="InterPro" id="IPR001453">
    <property type="entry name" value="MoaB/Mog_dom"/>
</dbReference>
<accession>A0A2U2AL48</accession>
<feature type="domain" description="MoaB/Mog" evidence="2">
    <location>
        <begin position="4"/>
        <end position="171"/>
    </location>
</feature>
<comment type="similarity">
    <text evidence="1">Belongs to the CinA family.</text>
</comment>
<dbReference type="NCBIfam" id="TIGR00177">
    <property type="entry name" value="molyb_syn"/>
    <property type="match status" value="1"/>
</dbReference>
<evidence type="ECO:0000313" key="4">
    <source>
        <dbReference type="Proteomes" id="UP000245059"/>
    </source>
</evidence>
<evidence type="ECO:0000259" key="2">
    <source>
        <dbReference type="SMART" id="SM00852"/>
    </source>
</evidence>
<dbReference type="Pfam" id="PF00994">
    <property type="entry name" value="MoCF_biosynth"/>
    <property type="match status" value="1"/>
</dbReference>
<dbReference type="RefSeq" id="WP_109217981.1">
    <property type="nucleotide sequence ID" value="NZ_QEWW01000008.1"/>
</dbReference>
<reference evidence="4" key="1">
    <citation type="submission" date="2018-05" db="EMBL/GenBank/DDBJ databases">
        <title>Ignatzschineria dubaiensis sp. nov., isolated from necrotic foot tissues of dromedaries (Camelus dromedarius) and associated maggots in Dubai, United Arab Emirates.</title>
        <authorList>
            <person name="Tsang C.C."/>
            <person name="Tang J.Y.M."/>
            <person name="Fong J.Y.H."/>
            <person name="Kinne J."/>
            <person name="Lee H.H."/>
            <person name="Joseph M."/>
            <person name="Jose S."/>
            <person name="Schuster R.K."/>
            <person name="Tang Y."/>
            <person name="Sivakumar S."/>
            <person name="Chen J.H.K."/>
            <person name="Teng J.L.L."/>
            <person name="Lau S.K.P."/>
            <person name="Wernery U."/>
            <person name="Woo P.C.Y."/>
        </authorList>
    </citation>
    <scope>NUCLEOTIDE SEQUENCE [LARGE SCALE GENOMIC DNA]</scope>
    <source>
        <strain evidence="4">UAE-HKU57</strain>
    </source>
</reference>
<dbReference type="InterPro" id="IPR008135">
    <property type="entry name" value="Competence-induced_CinA"/>
</dbReference>
<proteinExistence type="inferred from homology"/>
<dbReference type="InterPro" id="IPR036425">
    <property type="entry name" value="MoaB/Mog-like_dom_sf"/>
</dbReference>
<dbReference type="PANTHER" id="PTHR13939:SF0">
    <property type="entry name" value="NMN AMIDOHYDROLASE-LIKE PROTEIN YFAY"/>
    <property type="match status" value="1"/>
</dbReference>
<dbReference type="SMART" id="SM00852">
    <property type="entry name" value="MoCF_biosynth"/>
    <property type="match status" value="1"/>
</dbReference>
<dbReference type="Gene3D" id="3.40.980.10">
    <property type="entry name" value="MoaB/Mog-like domain"/>
    <property type="match status" value="1"/>
</dbReference>
<dbReference type="Gene3D" id="3.30.70.2860">
    <property type="match status" value="1"/>
</dbReference>
<sequence>MKAEIIVSGSELLLGQSIDTNGPWIARKLSEIGIDCHFKSTVGDNLNNMATTIARAFSRADIILCTGGLGPTQDDITREAVASALDLPLIYDETLAEVIREKFRQRNRTMSDNNLRQAYYPEGADILEAFPGTAPGIHLQYEGKHLFLMPGVPAEMKVMMEQDVLPYLLTLLPKVERIYTKTLRCWGKGESDISALLSEINDELDDLPNPKLSFLASGIEGIQVRFSAKTDTETEAMALIEPFAIRAKEILGHLCFGEDQMSMESVVAQLLNQKQLTLGLYESFSEGMVSSRLNEKSEQEHYFKGAWIESRFQDLSVEAYKTKLYYIQSLSHADLVATVHGEKVGQNMKLTLLLQHHDRLHEKEMVIPNFNHQATVSFSVINLLNMVRLYLLDALDQQQ</sequence>
<dbReference type="Proteomes" id="UP000245059">
    <property type="component" value="Unassembled WGS sequence"/>
</dbReference>
<dbReference type="EMBL" id="QEWW01000008">
    <property type="protein sequence ID" value="PWD83841.1"/>
    <property type="molecule type" value="Genomic_DNA"/>
</dbReference>
<dbReference type="SUPFAM" id="SSF142433">
    <property type="entry name" value="CinA-like"/>
    <property type="match status" value="1"/>
</dbReference>
<dbReference type="CDD" id="cd00885">
    <property type="entry name" value="cinA"/>
    <property type="match status" value="1"/>
</dbReference>
<dbReference type="Pfam" id="PF18146">
    <property type="entry name" value="CinA_KH"/>
    <property type="match status" value="1"/>
</dbReference>
<dbReference type="InterPro" id="IPR050101">
    <property type="entry name" value="CinA"/>
</dbReference>